<keyword evidence="4 6" id="KW-1133">Transmembrane helix</keyword>
<evidence type="ECO:0000313" key="9">
    <source>
        <dbReference type="Proteomes" id="UP001169242"/>
    </source>
</evidence>
<dbReference type="PANTHER" id="PTHR43568">
    <property type="entry name" value="P PROTEIN"/>
    <property type="match status" value="1"/>
</dbReference>
<dbReference type="AlphaFoldDB" id="A0AA42DL08"/>
<dbReference type="RefSeq" id="WP_271011293.1">
    <property type="nucleotide sequence ID" value="NZ_JAQIFT010000016.1"/>
</dbReference>
<feature type="transmembrane region" description="Helical" evidence="6">
    <location>
        <begin position="155"/>
        <end position="175"/>
    </location>
</feature>
<comment type="subcellular location">
    <subcellularLocation>
        <location evidence="1">Membrane</location>
        <topology evidence="1">Multi-pass membrane protein</topology>
    </subcellularLocation>
</comment>
<feature type="transmembrane region" description="Helical" evidence="6">
    <location>
        <begin position="195"/>
        <end position="212"/>
    </location>
</feature>
<dbReference type="Proteomes" id="UP001169242">
    <property type="component" value="Unassembled WGS sequence"/>
</dbReference>
<evidence type="ECO:0000256" key="4">
    <source>
        <dbReference type="ARBA" id="ARBA00022989"/>
    </source>
</evidence>
<dbReference type="GO" id="GO:0016020">
    <property type="term" value="C:membrane"/>
    <property type="evidence" value="ECO:0007669"/>
    <property type="project" value="UniProtKB-SubCell"/>
</dbReference>
<comment type="caution">
    <text evidence="8">The sequence shown here is derived from an EMBL/GenBank/DDBJ whole genome shotgun (WGS) entry which is preliminary data.</text>
</comment>
<proteinExistence type="predicted"/>
<feature type="transmembrane region" description="Helical" evidence="6">
    <location>
        <begin position="344"/>
        <end position="366"/>
    </location>
</feature>
<evidence type="ECO:0000256" key="6">
    <source>
        <dbReference type="SAM" id="Phobius"/>
    </source>
</evidence>
<feature type="transmembrane region" description="Helical" evidence="6">
    <location>
        <begin position="80"/>
        <end position="104"/>
    </location>
</feature>
<name>A0AA42DL08_9FIRM</name>
<evidence type="ECO:0000259" key="7">
    <source>
        <dbReference type="Pfam" id="PF03600"/>
    </source>
</evidence>
<feature type="transmembrane region" description="Helical" evidence="6">
    <location>
        <begin position="278"/>
        <end position="300"/>
    </location>
</feature>
<evidence type="ECO:0000256" key="5">
    <source>
        <dbReference type="ARBA" id="ARBA00023136"/>
    </source>
</evidence>
<organism evidence="8 9">
    <name type="scientific">Holtiella tumoricola</name>
    <dbReference type="NCBI Taxonomy" id="3018743"/>
    <lineage>
        <taxon>Bacteria</taxon>
        <taxon>Bacillati</taxon>
        <taxon>Bacillota</taxon>
        <taxon>Clostridia</taxon>
        <taxon>Lachnospirales</taxon>
        <taxon>Cellulosilyticaceae</taxon>
        <taxon>Holtiella</taxon>
    </lineage>
</organism>
<keyword evidence="5 6" id="KW-0472">Membrane</keyword>
<keyword evidence="3 6" id="KW-0812">Transmembrane</keyword>
<feature type="domain" description="Citrate transporter-like" evidence="7">
    <location>
        <begin position="9"/>
        <end position="300"/>
    </location>
</feature>
<protein>
    <submittedName>
        <fullName evidence="8">SLC13 family permease</fullName>
    </submittedName>
</protein>
<sequence length="368" mass="41504">MFASFIDFIKKEVVLVIALSLAIITSLFSLPKLAYIDFKVLILLFNLMIVVAAFKQLNVLDTIAILLLKRCGDLKKVSYVLIFITFFASMFITNDVALITFVPLTLVIAKKAEVNVLKIIVFQTLAANLGSALTPMGNPQNLFLYSYYNLSFGDFIRCMLPVFIVSTLFLILLIYKEKNTKFQVELLLPQLGNRLHIIIYMLLFVIILLSVFRLLDYRFAFIVVLLSVLLLDHKLFTQIDYSLLLTFVGFFIFVGNLSNLPTVKTFMEQLLSTSSSTYFASLAASQVISNVPATMLLAPFTTFPDALLLGVNIGGMGTLIASLASVISYKLFTKDLPEQSNTYLFQFTLYNFLGLLIFIPFIYLLFIR</sequence>
<feature type="transmembrane region" description="Helical" evidence="6">
    <location>
        <begin position="241"/>
        <end position="257"/>
    </location>
</feature>
<dbReference type="InterPro" id="IPR004680">
    <property type="entry name" value="Cit_transptr-like_dom"/>
</dbReference>
<keyword evidence="2" id="KW-0813">Transport</keyword>
<dbReference type="GO" id="GO:0055085">
    <property type="term" value="P:transmembrane transport"/>
    <property type="evidence" value="ECO:0007669"/>
    <property type="project" value="InterPro"/>
</dbReference>
<feature type="transmembrane region" description="Helical" evidence="6">
    <location>
        <begin position="12"/>
        <end position="30"/>
    </location>
</feature>
<dbReference type="InterPro" id="IPR051475">
    <property type="entry name" value="Diverse_Ion_Transporter"/>
</dbReference>
<evidence type="ECO:0000256" key="2">
    <source>
        <dbReference type="ARBA" id="ARBA00022448"/>
    </source>
</evidence>
<feature type="transmembrane region" description="Helical" evidence="6">
    <location>
        <begin position="219"/>
        <end position="235"/>
    </location>
</feature>
<dbReference type="PANTHER" id="PTHR43568:SF1">
    <property type="entry name" value="P PROTEIN"/>
    <property type="match status" value="1"/>
</dbReference>
<evidence type="ECO:0000313" key="8">
    <source>
        <dbReference type="EMBL" id="MDA3730765.1"/>
    </source>
</evidence>
<feature type="transmembrane region" description="Helical" evidence="6">
    <location>
        <begin position="42"/>
        <end position="68"/>
    </location>
</feature>
<keyword evidence="9" id="KW-1185">Reference proteome</keyword>
<reference evidence="8" key="1">
    <citation type="journal article" date="2023" name="Int. J. Syst. Evol. Microbiol.">
        <title>&lt;i&gt;Holtiella tumoricola&lt;/i&gt; gen. nov. sp. nov., isolated from a human clinical sample.</title>
        <authorList>
            <person name="Allen-Vercoe E."/>
            <person name="Daigneault M.C."/>
            <person name="Vancuren S.J."/>
            <person name="Cochrane K."/>
            <person name="O'Neal L.L."/>
            <person name="Sankaranarayanan K."/>
            <person name="Lawson P.A."/>
        </authorList>
    </citation>
    <scope>NUCLEOTIDE SEQUENCE</scope>
    <source>
        <strain evidence="8">CC70A</strain>
    </source>
</reference>
<dbReference type="EMBL" id="JAQIFT010000016">
    <property type="protein sequence ID" value="MDA3730765.1"/>
    <property type="molecule type" value="Genomic_DNA"/>
</dbReference>
<evidence type="ECO:0000256" key="1">
    <source>
        <dbReference type="ARBA" id="ARBA00004141"/>
    </source>
</evidence>
<feature type="transmembrane region" description="Helical" evidence="6">
    <location>
        <begin position="306"/>
        <end position="332"/>
    </location>
</feature>
<evidence type="ECO:0000256" key="3">
    <source>
        <dbReference type="ARBA" id="ARBA00022692"/>
    </source>
</evidence>
<accession>A0AA42DL08</accession>
<gene>
    <name evidence="8" type="ORF">PBV87_04530</name>
</gene>
<dbReference type="Pfam" id="PF03600">
    <property type="entry name" value="CitMHS"/>
    <property type="match status" value="1"/>
</dbReference>